<proteinExistence type="predicted"/>
<name>A0A0H5PY74_9ZZZZ</name>
<dbReference type="InterPro" id="IPR025631">
    <property type="entry name" value="Porin_10"/>
</dbReference>
<evidence type="ECO:0000313" key="1">
    <source>
        <dbReference type="EMBL" id="CRY94099.1"/>
    </source>
</evidence>
<protein>
    <submittedName>
        <fullName evidence="1">Uncharacterized protein</fullName>
    </submittedName>
</protein>
<reference evidence="1" key="2">
    <citation type="submission" date="2015-07" db="EMBL/GenBank/DDBJ databases">
        <title>Plasmids, circular viruses and viroids from rat gut.</title>
        <authorList>
            <person name="Jorgensen T.J."/>
            <person name="Hansen M.A."/>
            <person name="Xu Z."/>
            <person name="Tabak M.A."/>
            <person name="Sorensen S.J."/>
            <person name="Hansen L.H."/>
        </authorList>
    </citation>
    <scope>NUCLEOTIDE SEQUENCE</scope>
    <source>
        <strain evidence="1">RGRH0164</strain>
    </source>
</reference>
<organism evidence="1">
    <name type="scientific">uncultured prokaryote</name>
    <dbReference type="NCBI Taxonomy" id="198431"/>
    <lineage>
        <taxon>unclassified sequences</taxon>
        <taxon>environmental samples</taxon>
    </lineage>
</organism>
<dbReference type="EMBL" id="LN852852">
    <property type="protein sequence ID" value="CRY94099.1"/>
    <property type="molecule type" value="Genomic_DNA"/>
</dbReference>
<sequence>MQDEARRAKLGNYPWVNVYANFHLKNCRFYVMMGHVNCGSGNYFMAPHYPTNQRVFRFGISWNFFN</sequence>
<reference evidence="1" key="1">
    <citation type="submission" date="2015-06" db="EMBL/GenBank/DDBJ databases">
        <authorList>
            <person name="Joergensen T."/>
        </authorList>
    </citation>
    <scope>NUCLEOTIDE SEQUENCE</scope>
    <source>
        <strain evidence="1">RGRH0164</strain>
    </source>
</reference>
<dbReference type="AlphaFoldDB" id="A0A0H5PY74"/>
<dbReference type="Pfam" id="PF14121">
    <property type="entry name" value="Porin_10"/>
    <property type="match status" value="1"/>
</dbReference>
<accession>A0A0H5PY74</accession>